<sequence length="116" mass="12920">MIVLRWDAAGNLPPDGPDQKRQESPADQQSQNIQRAGKVAFGAGQQEAFRILKRGMGLVLSRLWKLLARIYELQATYRMMDPPGRGLLDSGPADRSRSRAAEQRGERGSLLSRMEA</sequence>
<protein>
    <submittedName>
        <fullName evidence="2">Uncharacterized protein</fullName>
    </submittedName>
</protein>
<dbReference type="Proteomes" id="UP000236642">
    <property type="component" value="Unassembled WGS sequence"/>
</dbReference>
<feature type="region of interest" description="Disordered" evidence="1">
    <location>
        <begin position="6"/>
        <end position="33"/>
    </location>
</feature>
<name>A0A2H5Y9E9_9CHLR</name>
<dbReference type="AlphaFoldDB" id="A0A2H5Y9E9"/>
<dbReference type="EMBL" id="BEHY01000104">
    <property type="protein sequence ID" value="GBD10086.1"/>
    <property type="molecule type" value="Genomic_DNA"/>
</dbReference>
<proteinExistence type="predicted"/>
<evidence type="ECO:0000256" key="1">
    <source>
        <dbReference type="SAM" id="MobiDB-lite"/>
    </source>
</evidence>
<feature type="region of interest" description="Disordered" evidence="1">
    <location>
        <begin position="80"/>
        <end position="116"/>
    </location>
</feature>
<accession>A0A2H5Y9E9</accession>
<reference evidence="3" key="1">
    <citation type="submission" date="2017-09" db="EMBL/GenBank/DDBJ databases">
        <title>Metaegenomics of thermophilic ammonia-oxidizing enrichment culture.</title>
        <authorList>
            <person name="Kato S."/>
            <person name="Suzuki K."/>
        </authorList>
    </citation>
    <scope>NUCLEOTIDE SEQUENCE [LARGE SCALE GENOMIC DNA]</scope>
</reference>
<gene>
    <name evidence="2" type="ORF">HRbin22_02349</name>
</gene>
<feature type="compositionally biased region" description="Basic and acidic residues" evidence="1">
    <location>
        <begin position="92"/>
        <end position="107"/>
    </location>
</feature>
<evidence type="ECO:0000313" key="3">
    <source>
        <dbReference type="Proteomes" id="UP000236642"/>
    </source>
</evidence>
<organism evidence="2 3">
    <name type="scientific">Candidatus Thermoflexus japonica</name>
    <dbReference type="NCBI Taxonomy" id="2035417"/>
    <lineage>
        <taxon>Bacteria</taxon>
        <taxon>Bacillati</taxon>
        <taxon>Chloroflexota</taxon>
        <taxon>Thermoflexia</taxon>
        <taxon>Thermoflexales</taxon>
        <taxon>Thermoflexaceae</taxon>
        <taxon>Thermoflexus</taxon>
    </lineage>
</organism>
<comment type="caution">
    <text evidence="2">The sequence shown here is derived from an EMBL/GenBank/DDBJ whole genome shotgun (WGS) entry which is preliminary data.</text>
</comment>
<evidence type="ECO:0000313" key="2">
    <source>
        <dbReference type="EMBL" id="GBD10086.1"/>
    </source>
</evidence>